<sequence>MDVKASPHSNRRPSRVRTMEEEEKERKICMKMDVKVSPHSKRRAEEESGQWRRRRKGAVRE</sequence>
<feature type="compositionally biased region" description="Basic residues" evidence="1">
    <location>
        <begin position="51"/>
        <end position="61"/>
    </location>
</feature>
<keyword evidence="3" id="KW-1185">Reference proteome</keyword>
<evidence type="ECO:0000313" key="3">
    <source>
        <dbReference type="Proteomes" id="UP001141552"/>
    </source>
</evidence>
<proteinExistence type="predicted"/>
<organism evidence="2 3">
    <name type="scientific">Turnera subulata</name>
    <dbReference type="NCBI Taxonomy" id="218843"/>
    <lineage>
        <taxon>Eukaryota</taxon>
        <taxon>Viridiplantae</taxon>
        <taxon>Streptophyta</taxon>
        <taxon>Embryophyta</taxon>
        <taxon>Tracheophyta</taxon>
        <taxon>Spermatophyta</taxon>
        <taxon>Magnoliopsida</taxon>
        <taxon>eudicotyledons</taxon>
        <taxon>Gunneridae</taxon>
        <taxon>Pentapetalae</taxon>
        <taxon>rosids</taxon>
        <taxon>fabids</taxon>
        <taxon>Malpighiales</taxon>
        <taxon>Passifloraceae</taxon>
        <taxon>Turnera</taxon>
    </lineage>
</organism>
<gene>
    <name evidence="2" type="ORF">Tsubulata_022638</name>
</gene>
<reference evidence="2" key="1">
    <citation type="submission" date="2022-02" db="EMBL/GenBank/DDBJ databases">
        <authorList>
            <person name="Henning P.M."/>
            <person name="McCubbin A.G."/>
            <person name="Shore J.S."/>
        </authorList>
    </citation>
    <scope>NUCLEOTIDE SEQUENCE</scope>
    <source>
        <strain evidence="2">F60SS</strain>
        <tissue evidence="2">Leaves</tissue>
    </source>
</reference>
<protein>
    <submittedName>
        <fullName evidence="2">Uncharacterized protein</fullName>
    </submittedName>
</protein>
<name>A0A9Q0JKB4_9ROSI</name>
<dbReference type="Proteomes" id="UP001141552">
    <property type="component" value="Unassembled WGS sequence"/>
</dbReference>
<dbReference type="EMBL" id="JAKUCV010002034">
    <property type="protein sequence ID" value="KAJ4844157.1"/>
    <property type="molecule type" value="Genomic_DNA"/>
</dbReference>
<evidence type="ECO:0000256" key="1">
    <source>
        <dbReference type="SAM" id="MobiDB-lite"/>
    </source>
</evidence>
<comment type="caution">
    <text evidence="2">The sequence shown here is derived from an EMBL/GenBank/DDBJ whole genome shotgun (WGS) entry which is preliminary data.</text>
</comment>
<evidence type="ECO:0000313" key="2">
    <source>
        <dbReference type="EMBL" id="KAJ4844157.1"/>
    </source>
</evidence>
<reference evidence="2" key="2">
    <citation type="journal article" date="2023" name="Plants (Basel)">
        <title>Annotation of the Turnera subulata (Passifloraceae) Draft Genome Reveals the S-Locus Evolved after the Divergence of Turneroideae from Passifloroideae in a Stepwise Manner.</title>
        <authorList>
            <person name="Henning P.M."/>
            <person name="Roalson E.H."/>
            <person name="Mir W."/>
            <person name="McCubbin A.G."/>
            <person name="Shore J.S."/>
        </authorList>
    </citation>
    <scope>NUCLEOTIDE SEQUENCE</scope>
    <source>
        <strain evidence="2">F60SS</strain>
    </source>
</reference>
<feature type="region of interest" description="Disordered" evidence="1">
    <location>
        <begin position="1"/>
        <end position="61"/>
    </location>
</feature>
<dbReference type="AlphaFoldDB" id="A0A9Q0JKB4"/>
<feature type="compositionally biased region" description="Basic and acidic residues" evidence="1">
    <location>
        <begin position="24"/>
        <end position="36"/>
    </location>
</feature>
<accession>A0A9Q0JKB4</accession>